<accession>A0A8X6R2C5</accession>
<dbReference type="Proteomes" id="UP000887159">
    <property type="component" value="Unassembled WGS sequence"/>
</dbReference>
<name>A0A8X6R2C5_TRICX</name>
<dbReference type="GO" id="GO:0071897">
    <property type="term" value="P:DNA biosynthetic process"/>
    <property type="evidence" value="ECO:0007669"/>
    <property type="project" value="UniProtKB-ARBA"/>
</dbReference>
<dbReference type="InterPro" id="IPR053134">
    <property type="entry name" value="RNA-dir_DNA_polymerase"/>
</dbReference>
<organism evidence="2 3">
    <name type="scientific">Trichonephila clavipes</name>
    <name type="common">Golden silk orbweaver</name>
    <name type="synonym">Nephila clavipes</name>
    <dbReference type="NCBI Taxonomy" id="2585209"/>
    <lineage>
        <taxon>Eukaryota</taxon>
        <taxon>Metazoa</taxon>
        <taxon>Ecdysozoa</taxon>
        <taxon>Arthropoda</taxon>
        <taxon>Chelicerata</taxon>
        <taxon>Arachnida</taxon>
        <taxon>Araneae</taxon>
        <taxon>Araneomorphae</taxon>
        <taxon>Entelegynae</taxon>
        <taxon>Araneoidea</taxon>
        <taxon>Nephilidae</taxon>
        <taxon>Trichonephila</taxon>
    </lineage>
</organism>
<keyword evidence="3" id="KW-1185">Reference proteome</keyword>
<evidence type="ECO:0000313" key="2">
    <source>
        <dbReference type="EMBL" id="GFX87113.1"/>
    </source>
</evidence>
<dbReference type="Gene3D" id="3.30.70.270">
    <property type="match status" value="1"/>
</dbReference>
<dbReference type="SUPFAM" id="SSF56672">
    <property type="entry name" value="DNA/RNA polymerases"/>
    <property type="match status" value="1"/>
</dbReference>
<dbReference type="PANTHER" id="PTHR24559">
    <property type="entry name" value="TRANSPOSON TY3-I GAG-POL POLYPROTEIN"/>
    <property type="match status" value="1"/>
</dbReference>
<feature type="compositionally biased region" description="Basic and acidic residues" evidence="1">
    <location>
        <begin position="84"/>
        <end position="98"/>
    </location>
</feature>
<protein>
    <submittedName>
        <fullName evidence="2">Uncharacterized protein</fullName>
    </submittedName>
</protein>
<feature type="region of interest" description="Disordered" evidence="1">
    <location>
        <begin position="80"/>
        <end position="117"/>
    </location>
</feature>
<dbReference type="InterPro" id="IPR043502">
    <property type="entry name" value="DNA/RNA_pol_sf"/>
</dbReference>
<comment type="caution">
    <text evidence="2">The sequence shown here is derived from an EMBL/GenBank/DDBJ whole genome shotgun (WGS) entry which is preliminary data.</text>
</comment>
<feature type="compositionally biased region" description="Basic and acidic residues" evidence="1">
    <location>
        <begin position="10"/>
        <end position="28"/>
    </location>
</feature>
<dbReference type="PANTHER" id="PTHR24559:SF454">
    <property type="entry name" value="RIBONUCLEASE H"/>
    <property type="match status" value="1"/>
</dbReference>
<feature type="compositionally biased region" description="Polar residues" evidence="1">
    <location>
        <begin position="50"/>
        <end position="61"/>
    </location>
</feature>
<proteinExistence type="predicted"/>
<sequence length="288" mass="33292">MQGSWNSDNVEIRGWNERRISNADDSRKNWKNSEAVRRPSNGRNEYRGNYENSRQGNQWFGSKNRFQKVDRRFNNRGYQYRYGGKKDEISSGDHKSKGSSENFSRGSSRPPGGAPHFEKHCSKTWLEEKLKQELRDLVNCFKGLFSDKLRLTHVLYHEIVPGDKPPVVSRPYSYDRVKQAIRDYHVEKMLKEGTIIPIQSSYASPVVLCRKNMLPPSNPEVYTFDVDFRKLNAIIKYPRYPLPLIDDLIMNIPHTTIISALALRSGYFQLAVNPSDIVKTAFITKNGT</sequence>
<feature type="region of interest" description="Disordered" evidence="1">
    <location>
        <begin position="1"/>
        <end position="61"/>
    </location>
</feature>
<gene>
    <name evidence="2" type="primary">NCL1_25324</name>
    <name evidence="2" type="ORF">TNCV_2151661</name>
</gene>
<evidence type="ECO:0000256" key="1">
    <source>
        <dbReference type="SAM" id="MobiDB-lite"/>
    </source>
</evidence>
<evidence type="ECO:0000313" key="3">
    <source>
        <dbReference type="Proteomes" id="UP000887159"/>
    </source>
</evidence>
<dbReference type="AlphaFoldDB" id="A0A8X6R2C5"/>
<dbReference type="EMBL" id="BMAU01021022">
    <property type="protein sequence ID" value="GFX87113.1"/>
    <property type="molecule type" value="Genomic_DNA"/>
</dbReference>
<dbReference type="Gene3D" id="3.10.10.10">
    <property type="entry name" value="HIV Type 1 Reverse Transcriptase, subunit A, domain 1"/>
    <property type="match status" value="1"/>
</dbReference>
<reference evidence="2" key="1">
    <citation type="submission" date="2020-08" db="EMBL/GenBank/DDBJ databases">
        <title>Multicomponent nature underlies the extraordinary mechanical properties of spider dragline silk.</title>
        <authorList>
            <person name="Kono N."/>
            <person name="Nakamura H."/>
            <person name="Mori M."/>
            <person name="Yoshida Y."/>
            <person name="Ohtoshi R."/>
            <person name="Malay A.D."/>
            <person name="Moran D.A.P."/>
            <person name="Tomita M."/>
            <person name="Numata K."/>
            <person name="Arakawa K."/>
        </authorList>
    </citation>
    <scope>NUCLEOTIDE SEQUENCE</scope>
</reference>
<dbReference type="InterPro" id="IPR043128">
    <property type="entry name" value="Rev_trsase/Diguanyl_cyclase"/>
</dbReference>